<keyword evidence="2" id="KW-1185">Reference proteome</keyword>
<proteinExistence type="predicted"/>
<organism evidence="1 2">
    <name type="scientific">Sphingomonas paucimobilis NBRC 13935</name>
    <dbReference type="NCBI Taxonomy" id="1219050"/>
    <lineage>
        <taxon>Bacteria</taxon>
        <taxon>Pseudomonadati</taxon>
        <taxon>Pseudomonadota</taxon>
        <taxon>Alphaproteobacteria</taxon>
        <taxon>Sphingomonadales</taxon>
        <taxon>Sphingomonadaceae</taxon>
        <taxon>Sphingomonas</taxon>
    </lineage>
</organism>
<dbReference type="Proteomes" id="UP000032025">
    <property type="component" value="Unassembled WGS sequence"/>
</dbReference>
<comment type="caution">
    <text evidence="1">The sequence shown here is derived from an EMBL/GenBank/DDBJ whole genome shotgun (WGS) entry which is preliminary data.</text>
</comment>
<dbReference type="InterPro" id="IPR006311">
    <property type="entry name" value="TAT_signal"/>
</dbReference>
<accession>A0A0C9NCF5</accession>
<evidence type="ECO:0000313" key="2">
    <source>
        <dbReference type="Proteomes" id="UP000032025"/>
    </source>
</evidence>
<dbReference type="GeneID" id="78528846"/>
<name>A0A0C9NCF5_SPHPI</name>
<dbReference type="Pfam" id="PF13618">
    <property type="entry name" value="Gluconate_2-dh3"/>
    <property type="match status" value="1"/>
</dbReference>
<protein>
    <submittedName>
        <fullName evidence="1">DNA, contig: SP630</fullName>
    </submittedName>
</protein>
<dbReference type="InterPro" id="IPR027056">
    <property type="entry name" value="Gluconate_2DH_su3"/>
</dbReference>
<dbReference type="AlphaFoldDB" id="A0A0C9NCF5"/>
<evidence type="ECO:0000313" key="1">
    <source>
        <dbReference type="EMBL" id="GAN13987.1"/>
    </source>
</evidence>
<dbReference type="RefSeq" id="WP_007404894.1">
    <property type="nucleotide sequence ID" value="NZ_BBJS01000030.1"/>
</dbReference>
<gene>
    <name evidence="1" type="ORF">SP6_30_01280</name>
</gene>
<dbReference type="PROSITE" id="PS51318">
    <property type="entry name" value="TAT"/>
    <property type="match status" value="1"/>
</dbReference>
<dbReference type="EMBL" id="BBJS01000030">
    <property type="protein sequence ID" value="GAN13987.1"/>
    <property type="molecule type" value="Genomic_DNA"/>
</dbReference>
<sequence length="209" mass="22332">MADTGLARREILGGAALFAMAVGIPAAAVRWTDTAEVVTDRQRALLRDVAQRVLPRTTTPGAGEIGAHDFVILALAHGLDGTRAPAAGAALPATITRHQRRDGTLDYLDWLEWQLDAGTHGDYLAVPPAGREAAVAAIDKAAFADAGPDAVESPWRKLKGLILTAYYTSEVGGSRELQYELVPGRWDADIPYIPGSRAWSSDWTAVEFS</sequence>
<reference evidence="1 2" key="1">
    <citation type="submission" date="2014-08" db="EMBL/GenBank/DDBJ databases">
        <title>Whole genome shotgun sequence of Sphingomonas paucimobilis NBRC 13935.</title>
        <authorList>
            <person name="Hosoyama A."/>
            <person name="Hashimoto M."/>
            <person name="Hosoyama Y."/>
            <person name="Noguchi M."/>
            <person name="Uohara A."/>
            <person name="Ohji S."/>
            <person name="Katano-Makiyama Y."/>
            <person name="Ichikawa N."/>
            <person name="Kimura A."/>
            <person name="Yamazoe A."/>
            <person name="Fujita N."/>
        </authorList>
    </citation>
    <scope>NUCLEOTIDE SEQUENCE [LARGE SCALE GENOMIC DNA]</scope>
    <source>
        <strain evidence="1 2">NBRC 13935</strain>
    </source>
</reference>